<organism evidence="2 3">
    <name type="scientific">Paragemmobacter ruber</name>
    <dbReference type="NCBI Taxonomy" id="1985673"/>
    <lineage>
        <taxon>Bacteria</taxon>
        <taxon>Pseudomonadati</taxon>
        <taxon>Pseudomonadota</taxon>
        <taxon>Alphaproteobacteria</taxon>
        <taxon>Rhodobacterales</taxon>
        <taxon>Paracoccaceae</taxon>
        <taxon>Paragemmobacter</taxon>
    </lineage>
</organism>
<dbReference type="RefSeq" id="WP_161767264.1">
    <property type="nucleotide sequence ID" value="NZ_JAAATW010000002.1"/>
</dbReference>
<keyword evidence="3" id="KW-1185">Reference proteome</keyword>
<sequence length="414" mass="45826">MIISFIITTFNIEPYILQCLESLRPCLQAGDQVVLVDDGSTDGTVGIIDAFVAQGGFGPDIRWTPVLLGTNTIGGVGIPGNIGLDHAEGEAIFFVDGDDYLIPEGFMAARRAFEAAPTDISIADYLEFDQKAGKTKAPADAGRWASLDRPLSDDATRLAALSLIAVPWRKFYRADFLRRHRIRYPEGEFFFEDNPFHWQVCTRAESIAFSRQIVCHHRINRPGQTMASTGTELAAFFTHFRSILGALPEEAADLRRQATRWILGNMSWHLGRLQTGAMLPYAVAAHEALQLVPEPEWAGLAPEMKLSSTWYHAARLRAGDVWGAVQAWRNDAAREAQTRSLRAIETQLQDLARQTKGLRAIEGAVQDLVRQTKISREILQAQQAVDEFEAVRRLFDAAEGFAAPDDPPRSAPPG</sequence>
<dbReference type="Gene3D" id="3.90.550.10">
    <property type="entry name" value="Spore Coat Polysaccharide Biosynthesis Protein SpsA, Chain A"/>
    <property type="match status" value="1"/>
</dbReference>
<evidence type="ECO:0000259" key="1">
    <source>
        <dbReference type="Pfam" id="PF00535"/>
    </source>
</evidence>
<dbReference type="Proteomes" id="UP001517376">
    <property type="component" value="Unassembled WGS sequence"/>
</dbReference>
<dbReference type="PANTHER" id="PTHR22916">
    <property type="entry name" value="GLYCOSYLTRANSFERASE"/>
    <property type="match status" value="1"/>
</dbReference>
<dbReference type="InterPro" id="IPR001173">
    <property type="entry name" value="Glyco_trans_2-like"/>
</dbReference>
<proteinExistence type="predicted"/>
<gene>
    <name evidence="2" type="ORF">GU920_12100</name>
</gene>
<dbReference type="SUPFAM" id="SSF53448">
    <property type="entry name" value="Nucleotide-diphospho-sugar transferases"/>
    <property type="match status" value="1"/>
</dbReference>
<protein>
    <submittedName>
        <fullName evidence="2">Glycosyltransferase</fullName>
    </submittedName>
</protein>
<feature type="domain" description="Glycosyltransferase 2-like" evidence="1">
    <location>
        <begin position="4"/>
        <end position="138"/>
    </location>
</feature>
<reference evidence="3" key="1">
    <citation type="submission" date="2020-01" db="EMBL/GenBank/DDBJ databases">
        <title>Sphingomonas sp. strain CSW-10.</title>
        <authorList>
            <person name="Chen W.-M."/>
        </authorList>
    </citation>
    <scope>NUCLEOTIDE SEQUENCE [LARGE SCALE GENOMIC DNA]</scope>
    <source>
        <strain evidence="3">CCP-1</strain>
    </source>
</reference>
<accession>A0ABW9Y6S6</accession>
<name>A0ABW9Y6S6_9RHOB</name>
<evidence type="ECO:0000313" key="3">
    <source>
        <dbReference type="Proteomes" id="UP001517376"/>
    </source>
</evidence>
<evidence type="ECO:0000313" key="2">
    <source>
        <dbReference type="EMBL" id="NBE08282.1"/>
    </source>
</evidence>
<dbReference type="InterPro" id="IPR029044">
    <property type="entry name" value="Nucleotide-diphossugar_trans"/>
</dbReference>
<dbReference type="Pfam" id="PF00535">
    <property type="entry name" value="Glycos_transf_2"/>
    <property type="match status" value="1"/>
</dbReference>
<dbReference type="PANTHER" id="PTHR22916:SF64">
    <property type="entry name" value="TRANSFERASE, PUTATIVE-RELATED"/>
    <property type="match status" value="1"/>
</dbReference>
<comment type="caution">
    <text evidence="2">The sequence shown here is derived from an EMBL/GenBank/DDBJ whole genome shotgun (WGS) entry which is preliminary data.</text>
</comment>
<dbReference type="EMBL" id="JAAATW010000002">
    <property type="protein sequence ID" value="NBE08282.1"/>
    <property type="molecule type" value="Genomic_DNA"/>
</dbReference>
<dbReference type="CDD" id="cd00761">
    <property type="entry name" value="Glyco_tranf_GTA_type"/>
    <property type="match status" value="1"/>
</dbReference>